<sequence>MLLSRARRRIPLSLPRNALPRPRIATRRYASKDTQLPSLPKGAAPGPYLNDSFATHTMFTVDFFRRFLKFTAIGFVLLGATGLTAFEAAHLYVEHSGLSPETDEEVKKWEWDLEADRWTGSPNGGSDPALGFYGRHAIRSAWMVLNWGTGSNTDVVASKAFTGREGQGATLAPIQASLEYGQEFLRVAIESAEKAQNDGKIHPGTLTALLARRADVVERMGTRNSLDEARSEYERVWSQLAAKGPQAAHIALKLGDLNRRLGDTEDALAWWTRSIQLAQGGENTETPTNPPSVPESVPSSPLAQRTLVSALVSLSAFYATTGQLKQAQACEDASLKLLRSLPAPRAFDAATPPQALHLLYILHRSSILSIHHAEVLYALRKGSATSIDWLSQAAHSSERVALSLSGLPPVHPDAPGSKIPHPPSSETPLAAEYTNSKSMHGPAKALLRDARRTAAEAWNLIGVLSEGSGSPDANAKALECYERALGWAGVGRDKAGGIGQPGEGTLDTEYETFWANYVRTRDAVRSQEKR</sequence>
<keyword evidence="2" id="KW-0472">Membrane</keyword>
<name>A0A4V2K1E4_9APHY</name>
<evidence type="ECO:0000256" key="2">
    <source>
        <dbReference type="SAM" id="Phobius"/>
    </source>
</evidence>
<reference evidence="3" key="1">
    <citation type="submission" date="2019-01" db="EMBL/GenBank/DDBJ databases">
        <title>Draft genome sequences of three monokaryotic isolates of the white-rot basidiomycete fungus Dichomitus squalens.</title>
        <authorList>
            <consortium name="DOE Joint Genome Institute"/>
            <person name="Lopez S.C."/>
            <person name="Andreopoulos B."/>
            <person name="Pangilinan J."/>
            <person name="Lipzen A."/>
            <person name="Riley R."/>
            <person name="Ahrendt S."/>
            <person name="Ng V."/>
            <person name="Barry K."/>
            <person name="Daum C."/>
            <person name="Grigoriev I.V."/>
            <person name="Hilden K.S."/>
            <person name="Makela M.R."/>
            <person name="de Vries R.P."/>
        </authorList>
    </citation>
    <scope>NUCLEOTIDE SEQUENCE [LARGE SCALE GENOMIC DNA]</scope>
    <source>
        <strain evidence="3">OM18370.1</strain>
    </source>
</reference>
<keyword evidence="2" id="KW-0812">Transmembrane</keyword>
<proteinExistence type="predicted"/>
<dbReference type="InterPro" id="IPR011990">
    <property type="entry name" value="TPR-like_helical_dom_sf"/>
</dbReference>
<evidence type="ECO:0008006" key="4">
    <source>
        <dbReference type="Google" id="ProtNLM"/>
    </source>
</evidence>
<gene>
    <name evidence="3" type="ORF">BD311DRAFT_751050</name>
</gene>
<dbReference type="SUPFAM" id="SSF48452">
    <property type="entry name" value="TPR-like"/>
    <property type="match status" value="1"/>
</dbReference>
<dbReference type="Gene3D" id="1.25.40.10">
    <property type="entry name" value="Tetratricopeptide repeat domain"/>
    <property type="match status" value="1"/>
</dbReference>
<dbReference type="EMBL" id="ML143395">
    <property type="protein sequence ID" value="TBU32463.1"/>
    <property type="molecule type" value="Genomic_DNA"/>
</dbReference>
<protein>
    <recommendedName>
        <fullName evidence="4">TPR-like protein</fullName>
    </recommendedName>
</protein>
<organism evidence="3">
    <name type="scientific">Dichomitus squalens</name>
    <dbReference type="NCBI Taxonomy" id="114155"/>
    <lineage>
        <taxon>Eukaryota</taxon>
        <taxon>Fungi</taxon>
        <taxon>Dikarya</taxon>
        <taxon>Basidiomycota</taxon>
        <taxon>Agaricomycotina</taxon>
        <taxon>Agaricomycetes</taxon>
        <taxon>Polyporales</taxon>
        <taxon>Polyporaceae</taxon>
        <taxon>Dichomitus</taxon>
    </lineage>
</organism>
<feature type="region of interest" description="Disordered" evidence="1">
    <location>
        <begin position="280"/>
        <end position="300"/>
    </location>
</feature>
<evidence type="ECO:0000256" key="1">
    <source>
        <dbReference type="SAM" id="MobiDB-lite"/>
    </source>
</evidence>
<feature type="transmembrane region" description="Helical" evidence="2">
    <location>
        <begin position="67"/>
        <end position="86"/>
    </location>
</feature>
<accession>A0A4V2K1E4</accession>
<keyword evidence="2" id="KW-1133">Transmembrane helix</keyword>
<evidence type="ECO:0000313" key="3">
    <source>
        <dbReference type="EMBL" id="TBU32463.1"/>
    </source>
</evidence>
<dbReference type="Proteomes" id="UP000292957">
    <property type="component" value="Unassembled WGS sequence"/>
</dbReference>
<dbReference type="OrthoDB" id="2524554at2759"/>
<dbReference type="AlphaFoldDB" id="A0A4V2K1E4"/>